<dbReference type="Gene3D" id="1.25.40.1040">
    <property type="match status" value="2"/>
</dbReference>
<feature type="region of interest" description="Disordered" evidence="4">
    <location>
        <begin position="1066"/>
        <end position="1087"/>
    </location>
</feature>
<organism evidence="5 6">
    <name type="scientific">Plasmodium gaboni</name>
    <dbReference type="NCBI Taxonomy" id="647221"/>
    <lineage>
        <taxon>Eukaryota</taxon>
        <taxon>Sar</taxon>
        <taxon>Alveolata</taxon>
        <taxon>Apicomplexa</taxon>
        <taxon>Aconoidasida</taxon>
        <taxon>Haemosporida</taxon>
        <taxon>Plasmodiidae</taxon>
        <taxon>Plasmodium</taxon>
        <taxon>Plasmodium (Laverania)</taxon>
    </lineage>
</organism>
<protein>
    <submittedName>
        <fullName evidence="5">N-alpha-acetyltransferase 15, NatA auxiliary subunit, putative</fullName>
    </submittedName>
</protein>
<dbReference type="SUPFAM" id="SSF48452">
    <property type="entry name" value="TPR-like"/>
    <property type="match status" value="1"/>
</dbReference>
<keyword evidence="6" id="KW-1185">Reference proteome</keyword>
<feature type="region of interest" description="Disordered" evidence="4">
    <location>
        <begin position="721"/>
        <end position="742"/>
    </location>
</feature>
<keyword evidence="2 3" id="KW-0802">TPR repeat</keyword>
<dbReference type="SMART" id="SM00028">
    <property type="entry name" value="TPR"/>
    <property type="match status" value="4"/>
</dbReference>
<dbReference type="InterPro" id="IPR021183">
    <property type="entry name" value="NatA_aux_su"/>
</dbReference>
<dbReference type="EMBL" id="LT969435">
    <property type="protein sequence ID" value="SOV16708.1"/>
    <property type="molecule type" value="Genomic_DNA"/>
</dbReference>
<dbReference type="Proteomes" id="UP000831156">
    <property type="component" value="Chromosome 12"/>
</dbReference>
<dbReference type="PANTHER" id="PTHR22767">
    <property type="entry name" value="N-TERMINAL ACETYLTRANSFERASE-RELATED"/>
    <property type="match status" value="1"/>
</dbReference>
<feature type="region of interest" description="Disordered" evidence="4">
    <location>
        <begin position="622"/>
        <end position="700"/>
    </location>
</feature>
<evidence type="ECO:0000256" key="1">
    <source>
        <dbReference type="ARBA" id="ARBA00022737"/>
    </source>
</evidence>
<dbReference type="PROSITE" id="PS50005">
    <property type="entry name" value="TPR"/>
    <property type="match status" value="2"/>
</dbReference>
<dbReference type="PANTHER" id="PTHR22767:SF2">
    <property type="entry name" value="N(ALPHA)-ACETYLTRANSFERASE 15_16, ISOFORM A"/>
    <property type="match status" value="1"/>
</dbReference>
<dbReference type="Pfam" id="PF12569">
    <property type="entry name" value="NatA_aux_su"/>
    <property type="match status" value="1"/>
</dbReference>
<dbReference type="InterPro" id="IPR011990">
    <property type="entry name" value="TPR-like_helical_dom_sf"/>
</dbReference>
<evidence type="ECO:0000313" key="5">
    <source>
        <dbReference type="EMBL" id="SOV16708.1"/>
    </source>
</evidence>
<evidence type="ECO:0000256" key="2">
    <source>
        <dbReference type="ARBA" id="ARBA00022803"/>
    </source>
</evidence>
<sequence length="1306" mass="155936">MKKEGVDHNKLPNKEVNNFRLMTQLIELKKHKKAYKICEQILKKYPKNGETLSVKGYLLNLMDQKNKEEAFKLIKEGIKNNLSSNFCWYLYGCLYKIYKNYDEALKCFMKSIKLNRFDFKALKEACIVLLYLKKYEQFKDLRIDMYNDSVKNIKDKAVLVFAYHLTKSYEKCYVIIKQIDNELINDNELSINEKHDLLVYLSEILLEGKKYKECLNFLKKYESVLLDTLWYYQMLGLLYLYQEDFKKSNFYFKKAFSLNYENINILLLILYTEKDYYIDCHNKTDKNDNNLNDCKENNTNSMSINEEGKKCLSSLFYLDYKNEHKENEKVILDNNVKILLHDLILDIYGSDRNLKLLSYVEKNIINDYISHNLDMKKYDIYSVSQFNNFVNINLIHTNNFIDSMDIDNMDDFIHTLNENIKKENKNIINNNNNNKKKNNDDNDDKMNLVKSNYNYHQFNNLHFSELFGVDLPYCYKKKYEKDMDKLYYFKIKNLNEQEEECLEKYFNNLQQLYKNSNLLKIIPLYFFNENKFSLYVEQLIRSLCFQKSLTIFNYFKPLLTFKNINIILFLLHKYIDYYDKCKDICPFVVKNDINLKNDGIEECAENSKTTCNGHMESKEELNNASDDLKDVNNLDTSTNFEKREDMEHDDKMYSKNEDKLNGTLQHNNNNNNNNNKMNKKNENVDEEEDDENIPSGLNDKDLEKLIEKNVEIKDLMGISSPLGNNNVKKKKDNKKNNNNNNENKEIKLDLKKTCLTNEEKKEYFIICIYSFIIQLYDYINCTDKALELIEKCIKSIEQKNNKNLIYELIFIKGLIYKRNGNYLGAYKYFEECRNVNIGDRYINTKTIKTCLKCGLIKDAKKMATIFTNPLDNNFIKNINETQCFWLEYNISLSYINNHPNIHLIHYLKTEANNIYDFKNVSNSDNQHNMNNITRQNGKLPQHNNNDNDDTNNVDNTNKIDDMINQTTFNLKKSILLENDINSKNIFQDYSKGLHLLHMGHKQFIDIHEDQICFYYYTMRKMLFKTYRHLLYMTGHLFSSRFYRRFGKSLIRILLDMHDFKISGKVETNKGNKKKNKTNNNNNNNNNNVLNQEENVFYEHIQNEPLDNAMIYMNTFLSQPNIDISVHRLNYEIEKRKGKDYIQLINIISKMKSIFPHHNYHHKLAPVISHYLHTVPIDDMSDNDKEEVTTKLNELFNLNHSEYDKNLLKQIRKEYIEDFINFFEEHKKGDLCYYQSALEIYMDCNEKIDQKFLKKVDVNLEKNKLERCFKFLRFLIKHKEKHLSLSQLIDPFKASCRKIYPLATAFE</sequence>
<evidence type="ECO:0000313" key="6">
    <source>
        <dbReference type="Proteomes" id="UP000831156"/>
    </source>
</evidence>
<keyword evidence="1" id="KW-0677">Repeat</keyword>
<dbReference type="Gene3D" id="1.25.40.1010">
    <property type="match status" value="1"/>
</dbReference>
<proteinExistence type="predicted"/>
<evidence type="ECO:0000256" key="4">
    <source>
        <dbReference type="SAM" id="MobiDB-lite"/>
    </source>
</evidence>
<feature type="compositionally biased region" description="Low complexity" evidence="4">
    <location>
        <begin position="667"/>
        <end position="676"/>
    </location>
</feature>
<feature type="repeat" description="TPR" evidence="3">
    <location>
        <begin position="85"/>
        <end position="118"/>
    </location>
</feature>
<name>A0ABY1URU8_9APIC</name>
<gene>
    <name evidence="5" type="ORF">PGABG01_1242500</name>
</gene>
<feature type="region of interest" description="Disordered" evidence="4">
    <location>
        <begin position="930"/>
        <end position="956"/>
    </location>
</feature>
<feature type="compositionally biased region" description="Polar residues" evidence="4">
    <location>
        <begin position="930"/>
        <end position="942"/>
    </location>
</feature>
<dbReference type="SUPFAM" id="SSF81901">
    <property type="entry name" value="HCP-like"/>
    <property type="match status" value="1"/>
</dbReference>
<dbReference type="InterPro" id="IPR019734">
    <property type="entry name" value="TPR_rpt"/>
</dbReference>
<feature type="compositionally biased region" description="Low complexity" evidence="4">
    <location>
        <begin position="1077"/>
        <end position="1087"/>
    </location>
</feature>
<feature type="compositionally biased region" description="Basic and acidic residues" evidence="4">
    <location>
        <begin position="622"/>
        <end position="632"/>
    </location>
</feature>
<feature type="repeat" description="TPR" evidence="3">
    <location>
        <begin position="229"/>
        <end position="262"/>
    </location>
</feature>
<evidence type="ECO:0000256" key="3">
    <source>
        <dbReference type="PROSITE-ProRule" id="PRU00339"/>
    </source>
</evidence>
<accession>A0ABY1URU8</accession>
<reference evidence="5" key="1">
    <citation type="submission" date="2016-09" db="EMBL/GenBank/DDBJ databases">
        <authorList>
            <consortium name="Pathogen Informatics"/>
            <person name="Sun Q."/>
            <person name="Inoue M."/>
        </authorList>
    </citation>
    <scope>NUCLEOTIDE SEQUENCE</scope>
</reference>
<feature type="compositionally biased region" description="Basic and acidic residues" evidence="4">
    <location>
        <begin position="640"/>
        <end position="660"/>
    </location>
</feature>